<organism evidence="8 9">
    <name type="scientific">Stegodyphus mimosarum</name>
    <name type="common">African social velvet spider</name>
    <dbReference type="NCBI Taxonomy" id="407821"/>
    <lineage>
        <taxon>Eukaryota</taxon>
        <taxon>Metazoa</taxon>
        <taxon>Ecdysozoa</taxon>
        <taxon>Arthropoda</taxon>
        <taxon>Chelicerata</taxon>
        <taxon>Arachnida</taxon>
        <taxon>Araneae</taxon>
        <taxon>Araneomorphae</taxon>
        <taxon>Entelegynae</taxon>
        <taxon>Eresoidea</taxon>
        <taxon>Eresidae</taxon>
        <taxon>Stegodyphus</taxon>
    </lineage>
</organism>
<dbReference type="PANTHER" id="PTHR21324">
    <property type="entry name" value="FASTING-INDUCIBLE INTEGRAL MEMBRANE PROTEIN TM6P1-RELATED"/>
    <property type="match status" value="1"/>
</dbReference>
<evidence type="ECO:0000256" key="6">
    <source>
        <dbReference type="SAM" id="Phobius"/>
    </source>
</evidence>
<reference evidence="8 9" key="1">
    <citation type="submission" date="2013-11" db="EMBL/GenBank/DDBJ databases">
        <title>Genome sequencing of Stegodyphus mimosarum.</title>
        <authorList>
            <person name="Bechsgaard J."/>
        </authorList>
    </citation>
    <scope>NUCLEOTIDE SEQUENCE [LARGE SCALE GENOMIC DNA]</scope>
</reference>
<dbReference type="EMBL" id="KK113268">
    <property type="protein sequence ID" value="KFM59755.1"/>
    <property type="molecule type" value="Genomic_DNA"/>
</dbReference>
<dbReference type="GO" id="GO:0012505">
    <property type="term" value="C:endomembrane system"/>
    <property type="evidence" value="ECO:0007669"/>
    <property type="project" value="UniProtKB-SubCell"/>
</dbReference>
<dbReference type="InterPro" id="IPR019402">
    <property type="entry name" value="CWH43_N"/>
</dbReference>
<keyword evidence="3 6" id="KW-0812">Transmembrane</keyword>
<protein>
    <submittedName>
        <fullName evidence="8">DNA damage-regulated autophagy modulator protein 2</fullName>
    </submittedName>
</protein>
<evidence type="ECO:0000313" key="8">
    <source>
        <dbReference type="EMBL" id="KFM59755.1"/>
    </source>
</evidence>
<keyword evidence="9" id="KW-1185">Reference proteome</keyword>
<evidence type="ECO:0000259" key="7">
    <source>
        <dbReference type="Pfam" id="PF10277"/>
    </source>
</evidence>
<dbReference type="PANTHER" id="PTHR21324:SF2">
    <property type="entry name" value="EG:22E5.9 PROTEIN"/>
    <property type="match status" value="1"/>
</dbReference>
<dbReference type="OrthoDB" id="191706at2759"/>
<comment type="similarity">
    <text evidence="2">Belongs to the DRAM/TMEM150 family.</text>
</comment>
<evidence type="ECO:0000256" key="3">
    <source>
        <dbReference type="ARBA" id="ARBA00022692"/>
    </source>
</evidence>
<comment type="subcellular location">
    <subcellularLocation>
        <location evidence="1">Endomembrane system</location>
        <topology evidence="1">Multi-pass membrane protein</topology>
    </subcellularLocation>
</comment>
<name>A0A087T3R6_STEMI</name>
<evidence type="ECO:0000256" key="1">
    <source>
        <dbReference type="ARBA" id="ARBA00004127"/>
    </source>
</evidence>
<feature type="transmembrane region" description="Helical" evidence="6">
    <location>
        <begin position="58"/>
        <end position="79"/>
    </location>
</feature>
<dbReference type="Pfam" id="PF10277">
    <property type="entry name" value="Frag1"/>
    <property type="match status" value="1"/>
</dbReference>
<feature type="domain" description="CWH43-like N-terminal" evidence="7">
    <location>
        <begin position="12"/>
        <end position="241"/>
    </location>
</feature>
<accession>A0A087T3R6</accession>
<keyword evidence="5 6" id="KW-0472">Membrane</keyword>
<proteinExistence type="inferred from homology"/>
<evidence type="ECO:0000256" key="5">
    <source>
        <dbReference type="ARBA" id="ARBA00023136"/>
    </source>
</evidence>
<feature type="non-terminal residue" evidence="8">
    <location>
        <position position="262"/>
    </location>
</feature>
<dbReference type="AlphaFoldDB" id="A0A087T3R6"/>
<gene>
    <name evidence="8" type="ORF">X975_12228</name>
</gene>
<dbReference type="Proteomes" id="UP000054359">
    <property type="component" value="Unassembled WGS sequence"/>
</dbReference>
<feature type="transmembrane region" description="Helical" evidence="6">
    <location>
        <begin position="91"/>
        <end position="112"/>
    </location>
</feature>
<keyword evidence="4 6" id="KW-1133">Transmembrane helix</keyword>
<evidence type="ECO:0000256" key="2">
    <source>
        <dbReference type="ARBA" id="ARBA00006565"/>
    </source>
</evidence>
<sequence length="262" mass="29292">MSVWSWKRSGWLTGVFVLFLATATLLSISSVGFRSRFKAITSYLSFDGGYYPEMGFFNAFLYLSILTGLLCISLRYVFVADQNLPTSRVTNLLNVAAFFPGILSFIGLLTIASFPSISKLKDGLFQAAGTFMFFGMGVIFSAIHTTITYLQSKFCLIFVIRAAITIALTASCISFITLHEMHKAGSFAFQKNESVSNTTVETGETVDHDNPVPYIVFGLERIFVMFYALFFLSFFPDFQKISTYVIIRPLIMSHTSDDSSRM</sequence>
<feature type="transmembrane region" description="Helical" evidence="6">
    <location>
        <begin position="155"/>
        <end position="178"/>
    </location>
</feature>
<feature type="transmembrane region" description="Helical" evidence="6">
    <location>
        <begin position="124"/>
        <end position="143"/>
    </location>
</feature>
<evidence type="ECO:0000256" key="4">
    <source>
        <dbReference type="ARBA" id="ARBA00022989"/>
    </source>
</evidence>
<feature type="transmembrane region" description="Helical" evidence="6">
    <location>
        <begin position="214"/>
        <end position="235"/>
    </location>
</feature>
<evidence type="ECO:0000313" key="9">
    <source>
        <dbReference type="Proteomes" id="UP000054359"/>
    </source>
</evidence>
<dbReference type="InterPro" id="IPR050911">
    <property type="entry name" value="DRAM/TMEM150_Autophagy_Mod"/>
</dbReference>
<dbReference type="OMA" id="KIFFARI"/>